<evidence type="ECO:0000313" key="3">
    <source>
        <dbReference type="EMBL" id="KAA3157726.1"/>
    </source>
</evidence>
<accession>A0A5B5VJT3</accession>
<dbReference type="RefSeq" id="WP_130063997.1">
    <property type="nucleotide sequence ID" value="NZ_AP025581.1"/>
</dbReference>
<evidence type="ECO:0000313" key="4">
    <source>
        <dbReference type="Proteomes" id="UP000324870"/>
    </source>
</evidence>
<organism evidence="2 5">
    <name type="scientific">Alistipes finegoldii</name>
    <dbReference type="NCBI Taxonomy" id="214856"/>
    <lineage>
        <taxon>Bacteria</taxon>
        <taxon>Pseudomonadati</taxon>
        <taxon>Bacteroidota</taxon>
        <taxon>Bacteroidia</taxon>
        <taxon>Bacteroidales</taxon>
        <taxon>Rikenellaceae</taxon>
        <taxon>Alistipes</taxon>
    </lineage>
</organism>
<name>A0A5B5VJT3_9BACT</name>
<dbReference type="Proteomes" id="UP000324870">
    <property type="component" value="Unassembled WGS sequence"/>
</dbReference>
<proteinExistence type="predicted"/>
<dbReference type="Proteomes" id="UP001055105">
    <property type="component" value="Unassembled WGS sequence"/>
</dbReference>
<feature type="domain" description="Large polyvalent protein associated" evidence="1">
    <location>
        <begin position="14"/>
        <end position="97"/>
    </location>
</feature>
<dbReference type="Pfam" id="PF18843">
    <property type="entry name" value="LPD28"/>
    <property type="match status" value="1"/>
</dbReference>
<evidence type="ECO:0000259" key="1">
    <source>
        <dbReference type="Pfam" id="PF18843"/>
    </source>
</evidence>
<dbReference type="AlphaFoldDB" id="A0A5B5VJT3"/>
<gene>
    <name evidence="2" type="ORF">CE91St16_03690</name>
    <name evidence="3" type="ORF">F2A26_14035</name>
</gene>
<dbReference type="EMBL" id="VVND01000036">
    <property type="protein sequence ID" value="KAA3157726.1"/>
    <property type="molecule type" value="Genomic_DNA"/>
</dbReference>
<reference evidence="2" key="2">
    <citation type="submission" date="2022-01" db="EMBL/GenBank/DDBJ databases">
        <title>Novel bile acid biosynthetic pathways are enriched in the microbiome of centenarians.</title>
        <authorList>
            <person name="Sato Y."/>
            <person name="Atarashi K."/>
            <person name="Plichta R.D."/>
            <person name="Arai Y."/>
            <person name="Sasajima S."/>
            <person name="Kearney M.S."/>
            <person name="Suda W."/>
            <person name="Takeshita K."/>
            <person name="Sasaki T."/>
            <person name="Okamoto S."/>
            <person name="Skelly N.A."/>
            <person name="Okamura Y."/>
            <person name="Vlamakis H."/>
            <person name="Li Y."/>
            <person name="Tanoue T."/>
            <person name="Takei H."/>
            <person name="Nittono H."/>
            <person name="Narushima S."/>
            <person name="Irie J."/>
            <person name="Itoh H."/>
            <person name="Moriya K."/>
            <person name="Sugiura Y."/>
            <person name="Suematsu M."/>
            <person name="Moritoki N."/>
            <person name="Shibata S."/>
            <person name="Littman R.D."/>
            <person name="Fischbach A.M."/>
            <person name="Uwamino Y."/>
            <person name="Inoue T."/>
            <person name="Honda A."/>
            <person name="Hattori M."/>
            <person name="Murai T."/>
            <person name="Xavier J.R."/>
            <person name="Hirose N."/>
            <person name="Honda K."/>
        </authorList>
    </citation>
    <scope>NUCLEOTIDE SEQUENCE</scope>
    <source>
        <strain evidence="2">CE91-St16</strain>
    </source>
</reference>
<protein>
    <recommendedName>
        <fullName evidence="1">Large polyvalent protein associated domain-containing protein</fullName>
    </recommendedName>
</protein>
<evidence type="ECO:0000313" key="5">
    <source>
        <dbReference type="Proteomes" id="UP001055105"/>
    </source>
</evidence>
<dbReference type="EMBL" id="BQOL01000001">
    <property type="protein sequence ID" value="GKI17461.1"/>
    <property type="molecule type" value="Genomic_DNA"/>
</dbReference>
<comment type="caution">
    <text evidence="2">The sequence shown here is derived from an EMBL/GenBank/DDBJ whole genome shotgun (WGS) entry which is preliminary data.</text>
</comment>
<dbReference type="InterPro" id="IPR040809">
    <property type="entry name" value="LPD28"/>
</dbReference>
<reference evidence="3 4" key="1">
    <citation type="journal article" date="2019" name="Nat. Med.">
        <title>A library of human gut bacterial isolates paired with longitudinal multiomics data enables mechanistic microbiome research.</title>
        <authorList>
            <person name="Poyet M."/>
            <person name="Groussin M."/>
            <person name="Gibbons S.M."/>
            <person name="Avila-Pacheco J."/>
            <person name="Jiang X."/>
            <person name="Kearney S.M."/>
            <person name="Perrotta A.R."/>
            <person name="Berdy B."/>
            <person name="Zhao S."/>
            <person name="Lieberman T.D."/>
            <person name="Swanson P.K."/>
            <person name="Smith M."/>
            <person name="Roesemann S."/>
            <person name="Alexander J.E."/>
            <person name="Rich S.A."/>
            <person name="Livny J."/>
            <person name="Vlamakis H."/>
            <person name="Clish C."/>
            <person name="Bullock K."/>
            <person name="Deik A."/>
            <person name="Scott J."/>
            <person name="Pierce K.A."/>
            <person name="Xavier R.J."/>
            <person name="Alm E.J."/>
        </authorList>
    </citation>
    <scope>NUCLEOTIDE SEQUENCE [LARGE SCALE GENOMIC DNA]</scope>
    <source>
        <strain evidence="3 4">BIOML-A1</strain>
    </source>
</reference>
<evidence type="ECO:0000313" key="2">
    <source>
        <dbReference type="EMBL" id="GKI17461.1"/>
    </source>
</evidence>
<keyword evidence="4" id="KW-1185">Reference proteome</keyword>
<sequence>MAYASSLPFGEIRDFRDAEINGIPALFTMYRLDPETLPADFHSCEVMGGRGSDFQWLVPLALTNFTGTFVSRQSLLREEQAYAEIRRYGVFDATTFDEWSENINDKANFSDRYPKTI</sequence>